<evidence type="ECO:0000256" key="12">
    <source>
        <dbReference type="SAM" id="MobiDB-lite"/>
    </source>
</evidence>
<comment type="subcellular location">
    <subcellularLocation>
        <location evidence="2">Nucleus</location>
    </subcellularLocation>
</comment>
<dbReference type="SUPFAM" id="SSF57850">
    <property type="entry name" value="RING/U-box"/>
    <property type="match status" value="1"/>
</dbReference>
<keyword evidence="5" id="KW-0227">DNA damage</keyword>
<evidence type="ECO:0000256" key="3">
    <source>
        <dbReference type="ARBA" id="ARBA00012483"/>
    </source>
</evidence>
<accession>A0A6J1TC31</accession>
<keyword evidence="6 10" id="KW-0479">Metal-binding</keyword>
<reference evidence="15" key="1">
    <citation type="submission" date="2025-08" db="UniProtKB">
        <authorList>
            <consortium name="RefSeq"/>
        </authorList>
    </citation>
    <scope>IDENTIFICATION</scope>
    <source>
        <tissue evidence="15">Whole organism</tissue>
    </source>
</reference>
<dbReference type="PROSITE" id="PS50089">
    <property type="entry name" value="ZF_RING_2"/>
    <property type="match status" value="1"/>
</dbReference>
<dbReference type="Gene3D" id="3.30.40.10">
    <property type="entry name" value="Zinc/RING finger domain, C3HC4 (zinc finger)"/>
    <property type="match status" value="1"/>
</dbReference>
<feature type="region of interest" description="Disordered" evidence="12">
    <location>
        <begin position="234"/>
        <end position="442"/>
    </location>
</feature>
<feature type="compositionally biased region" description="Basic and acidic residues" evidence="12">
    <location>
        <begin position="401"/>
        <end position="419"/>
    </location>
</feature>
<dbReference type="CDD" id="cd22249">
    <property type="entry name" value="UDM1_RNF168_RNF169-like"/>
    <property type="match status" value="1"/>
</dbReference>
<sequence>MSGRSKTRNIKAARRKNEENKYDKPESLTLQDVHCTVCMGIFVEPVTLPCYHTTCKLCFERTIDNNTLACPLCRKYVGGWVRQRQKNGLMVNEALWSYIRQQYDSHVQKKLKGEDDEEIDGLTELNIPTPKISEPGLIRREYEAERKRMEEEALKRQEQEAQASEKLIKELQEKEEEERRNLEELRRKAEEEDALIAQKIAAQLAAEDAKREAEDEESLQRLLEEEQAQSAFVRITPHLPSTPLPPSQPLKKGPMDLFLSQNGLAKTSRTDSSSSTDSFQTEMRHFRPVHYVPTTPPKQSPGGTKNKLSEMCKPVPVMRNLDECSSTSATGPSSSTLRPWLKRDSKSPNENTPVQNVKRDRSPSDMQGKTPKKSRRESPRKNPKPKTVQGKLFSNQKLKSKKTDSDSEADCEREFEHLAGLESTSTSGSLNIETLPTTTSKPLSINGLINRNDNRYRQEQEDYEFALKLQEELNALENQGRSYELRSVGNSPKKPQTKIVTPRNKSKPKTASSSGKKEKRRQCTLEESMNFSVKMEL</sequence>
<keyword evidence="11" id="KW-0175">Coiled coil</keyword>
<feature type="region of interest" description="Disordered" evidence="12">
    <location>
        <begin position="1"/>
        <end position="23"/>
    </location>
</feature>
<evidence type="ECO:0000256" key="9">
    <source>
        <dbReference type="ARBA" id="ARBA00023242"/>
    </source>
</evidence>
<dbReference type="EC" id="2.3.2.27" evidence="3"/>
<evidence type="ECO:0000313" key="14">
    <source>
        <dbReference type="Proteomes" id="UP000504606"/>
    </source>
</evidence>
<proteinExistence type="predicted"/>
<dbReference type="AlphaFoldDB" id="A0A6J1TC31"/>
<evidence type="ECO:0000256" key="8">
    <source>
        <dbReference type="ARBA" id="ARBA00022833"/>
    </source>
</evidence>
<dbReference type="GO" id="GO:0008270">
    <property type="term" value="F:zinc ion binding"/>
    <property type="evidence" value="ECO:0007669"/>
    <property type="project" value="UniProtKB-KW"/>
</dbReference>
<keyword evidence="8" id="KW-0862">Zinc</keyword>
<keyword evidence="7" id="KW-0833">Ubl conjugation pathway</keyword>
<evidence type="ECO:0000313" key="15">
    <source>
        <dbReference type="RefSeq" id="XP_026291124.1"/>
    </source>
</evidence>
<dbReference type="GeneID" id="113215672"/>
<evidence type="ECO:0000256" key="11">
    <source>
        <dbReference type="SAM" id="Coils"/>
    </source>
</evidence>
<feature type="compositionally biased region" description="Low complexity" evidence="12">
    <location>
        <begin position="325"/>
        <end position="336"/>
    </location>
</feature>
<feature type="region of interest" description="Disordered" evidence="12">
    <location>
        <begin position="483"/>
        <end position="537"/>
    </location>
</feature>
<dbReference type="GO" id="GO:0005634">
    <property type="term" value="C:nucleus"/>
    <property type="evidence" value="ECO:0007669"/>
    <property type="project" value="UniProtKB-SubCell"/>
</dbReference>
<feature type="compositionally biased region" description="Polar residues" evidence="12">
    <location>
        <begin position="422"/>
        <end position="442"/>
    </location>
</feature>
<keyword evidence="14" id="KW-1185">Reference proteome</keyword>
<organism evidence="14 15">
    <name type="scientific">Frankliniella occidentalis</name>
    <name type="common">Western flower thrips</name>
    <name type="synonym">Euthrips occidentalis</name>
    <dbReference type="NCBI Taxonomy" id="133901"/>
    <lineage>
        <taxon>Eukaryota</taxon>
        <taxon>Metazoa</taxon>
        <taxon>Ecdysozoa</taxon>
        <taxon>Arthropoda</taxon>
        <taxon>Hexapoda</taxon>
        <taxon>Insecta</taxon>
        <taxon>Pterygota</taxon>
        <taxon>Neoptera</taxon>
        <taxon>Paraneoptera</taxon>
        <taxon>Thysanoptera</taxon>
        <taxon>Terebrantia</taxon>
        <taxon>Thripoidea</taxon>
        <taxon>Thripidae</taxon>
        <taxon>Frankliniella</taxon>
    </lineage>
</organism>
<keyword evidence="6 10" id="KW-0863">Zinc-finger</keyword>
<feature type="compositionally biased region" description="Basic residues" evidence="12">
    <location>
        <begin position="1"/>
        <end position="14"/>
    </location>
</feature>
<comment type="catalytic activity">
    <reaction evidence="1">
        <text>S-ubiquitinyl-[E2 ubiquitin-conjugating enzyme]-L-cysteine + [acceptor protein]-L-lysine = [E2 ubiquitin-conjugating enzyme]-L-cysteine + N(6)-ubiquitinyl-[acceptor protein]-L-lysine.</text>
        <dbReference type="EC" id="2.3.2.27"/>
    </reaction>
</comment>
<evidence type="ECO:0000256" key="1">
    <source>
        <dbReference type="ARBA" id="ARBA00000900"/>
    </source>
</evidence>
<dbReference type="RefSeq" id="XP_026291124.1">
    <property type="nucleotide sequence ID" value="XM_026435339.2"/>
</dbReference>
<dbReference type="InterPro" id="IPR001841">
    <property type="entry name" value="Znf_RING"/>
</dbReference>
<dbReference type="PANTHER" id="PTHR23328">
    <property type="entry name" value="RING-TYPE DOMAIN-CONTAINING PROTEIN"/>
    <property type="match status" value="1"/>
</dbReference>
<evidence type="ECO:0000256" key="10">
    <source>
        <dbReference type="PROSITE-ProRule" id="PRU00175"/>
    </source>
</evidence>
<evidence type="ECO:0000256" key="7">
    <source>
        <dbReference type="ARBA" id="ARBA00022786"/>
    </source>
</evidence>
<evidence type="ECO:0000256" key="2">
    <source>
        <dbReference type="ARBA" id="ARBA00004123"/>
    </source>
</evidence>
<dbReference type="InterPro" id="IPR013083">
    <property type="entry name" value="Znf_RING/FYVE/PHD"/>
</dbReference>
<dbReference type="GO" id="GO:0031491">
    <property type="term" value="F:nucleosome binding"/>
    <property type="evidence" value="ECO:0007669"/>
    <property type="project" value="TreeGrafter"/>
</dbReference>
<evidence type="ECO:0000256" key="6">
    <source>
        <dbReference type="ARBA" id="ARBA00022771"/>
    </source>
</evidence>
<dbReference type="OrthoDB" id="426657at2759"/>
<dbReference type="PANTHER" id="PTHR23328:SF0">
    <property type="entry name" value="RING-TYPE DOMAIN-CONTAINING PROTEIN"/>
    <property type="match status" value="1"/>
</dbReference>
<dbReference type="SMART" id="SM00184">
    <property type="entry name" value="RING"/>
    <property type="match status" value="1"/>
</dbReference>
<keyword evidence="9" id="KW-0539">Nucleus</keyword>
<evidence type="ECO:0000256" key="4">
    <source>
        <dbReference type="ARBA" id="ARBA00022679"/>
    </source>
</evidence>
<dbReference type="GO" id="GO:0061630">
    <property type="term" value="F:ubiquitin protein ligase activity"/>
    <property type="evidence" value="ECO:0007669"/>
    <property type="project" value="UniProtKB-EC"/>
</dbReference>
<gene>
    <name evidence="15" type="primary">LOC113215672</name>
</gene>
<protein>
    <recommendedName>
        <fullName evidence="3">RING-type E3 ubiquitin transferase</fullName>
        <ecNumber evidence="3">2.3.2.27</ecNumber>
    </recommendedName>
</protein>
<feature type="coiled-coil region" evidence="11">
    <location>
        <begin position="139"/>
        <end position="229"/>
    </location>
</feature>
<dbReference type="KEGG" id="foc:113215672"/>
<evidence type="ECO:0000256" key="5">
    <source>
        <dbReference type="ARBA" id="ARBA00022763"/>
    </source>
</evidence>
<dbReference type="InterPro" id="IPR051657">
    <property type="entry name" value="RNF168/RNF169_E3_ubiq-ligase"/>
</dbReference>
<evidence type="ECO:0000259" key="13">
    <source>
        <dbReference type="PROSITE" id="PS50089"/>
    </source>
</evidence>
<dbReference type="GO" id="GO:0035861">
    <property type="term" value="C:site of double-strand break"/>
    <property type="evidence" value="ECO:0007669"/>
    <property type="project" value="TreeGrafter"/>
</dbReference>
<dbReference type="GO" id="GO:0006302">
    <property type="term" value="P:double-strand break repair"/>
    <property type="evidence" value="ECO:0007669"/>
    <property type="project" value="TreeGrafter"/>
</dbReference>
<feature type="domain" description="RING-type" evidence="13">
    <location>
        <begin position="35"/>
        <end position="74"/>
    </location>
</feature>
<dbReference type="Proteomes" id="UP000504606">
    <property type="component" value="Unplaced"/>
</dbReference>
<dbReference type="Pfam" id="PF13923">
    <property type="entry name" value="zf-C3HC4_2"/>
    <property type="match status" value="1"/>
</dbReference>
<name>A0A6J1TC31_FRAOC</name>
<keyword evidence="4" id="KW-0808">Transferase</keyword>